<feature type="compositionally biased region" description="Low complexity" evidence="1">
    <location>
        <begin position="705"/>
        <end position="723"/>
    </location>
</feature>
<feature type="compositionally biased region" description="Low complexity" evidence="1">
    <location>
        <begin position="730"/>
        <end position="747"/>
    </location>
</feature>
<sequence>MSKYGLKLLLWALFLYWGCPSLYGQILRPAPWQPGFTPVSTFDLNDALLQQQLAQTVSRWTSRELSDGIFLNFPLPDGSTRDYQIWRSEQMASGLAAQYPTISTYFGQDPEDPRRTVHLTVSRKGVKVLFFGPGGLNYTLEPLHNELAIYRFTYPKFDPAAAELVSACSAQMDEEDNRFTDQVAGVDRRGETKLYRYRLALACTGEYGSYHGETREEVLIAMNELLLQVNAIFERELSIHFDLVNNNDQLIFLDPETDPYDNYSVEDLLETNKSICNYTIGYPNFDLGHVLATKFGGQAQIGSVCNFSRKAKAFSGLEQPEGYYMGAIFAHELAHQLGAQHTQSNDCNRNLKTALEPGSGSTLMAYAGICAPNVQELPDDYFHGNSLELIAEKAAQGIIFGCVPGTKLDNRPPVADAGPDLYVPIGTPFQLAGNGSDPDGDSLTYRWEQMDIIVPEDTTGTYGPLFRSRPPGIAPVRSLGGQDDPWEILPTKARKARFRLTVKDQRLGLGSSAYDEMTVYFIDTAGPLAITRPNGNTGGWTVSSRQRIEWEVAGTDAGPIHCDTVSISLSVDGGSTFPHVLAVGVSNNGVAEVDLPALTSTACKIRVGCAGGAIFDVSAAFELFDPNAPVPVDTMTVDTMSVDTIVTPPMDTGTTVIDTMTTVVEDTMVNPVTDTTDYPVLDTMIVTNPDTLDQAVTDTTGTPMDTIPVTPVDTIPVTPTDTIPNPPTDTVPVTPTDTIPDVPVDTISNPPMDTLDEPMDTIPVMPGDTLTEPPLDTVTVMPSDTVIVTDPDTVIQNPVDTITTPPQDTTVIDPPPGPQNFPGGRMNCKTCYPGIVVAPNPSHGSVYLRVKLEKPILSQISLINSQGRILEDRKVPLEEGTNVLDWDLSQYPSGIYWFRLTYPEGMQIKPIVLEH</sequence>
<evidence type="ECO:0008006" key="4">
    <source>
        <dbReference type="Google" id="ProtNLM"/>
    </source>
</evidence>
<dbReference type="NCBIfam" id="TIGR04183">
    <property type="entry name" value="Por_Secre_tail"/>
    <property type="match status" value="1"/>
</dbReference>
<reference evidence="2 3" key="1">
    <citation type="submission" date="2017-10" db="EMBL/GenBank/DDBJ databases">
        <title>The draft genome sequence of Lewinella nigricans NBRC 102662.</title>
        <authorList>
            <person name="Wang K."/>
        </authorList>
    </citation>
    <scope>NUCLEOTIDE SEQUENCE [LARGE SCALE GENOMIC DNA]</scope>
    <source>
        <strain evidence="2 3">NBRC 102662</strain>
    </source>
</reference>
<dbReference type="InterPro" id="IPR024079">
    <property type="entry name" value="MetalloPept_cat_dom_sf"/>
</dbReference>
<feature type="region of interest" description="Disordered" evidence="1">
    <location>
        <begin position="699"/>
        <end position="752"/>
    </location>
</feature>
<organism evidence="2 3">
    <name type="scientific">Flavilitoribacter nigricans (strain ATCC 23147 / DSM 23189 / NBRC 102662 / NCIMB 1420 / SS-2)</name>
    <name type="common">Lewinella nigricans</name>
    <dbReference type="NCBI Taxonomy" id="1122177"/>
    <lineage>
        <taxon>Bacteria</taxon>
        <taxon>Pseudomonadati</taxon>
        <taxon>Bacteroidota</taxon>
        <taxon>Saprospiria</taxon>
        <taxon>Saprospirales</taxon>
        <taxon>Lewinellaceae</taxon>
        <taxon>Flavilitoribacter</taxon>
    </lineage>
</organism>
<dbReference type="GO" id="GO:0008237">
    <property type="term" value="F:metallopeptidase activity"/>
    <property type="evidence" value="ECO:0007669"/>
    <property type="project" value="InterPro"/>
</dbReference>
<dbReference type="Pfam" id="PF13583">
    <property type="entry name" value="Reprolysin_4"/>
    <property type="match status" value="1"/>
</dbReference>
<dbReference type="RefSeq" id="WP_099150011.1">
    <property type="nucleotide sequence ID" value="NZ_PDUD01000017.1"/>
</dbReference>
<accession>A0A2D0NE44</accession>
<evidence type="ECO:0000313" key="2">
    <source>
        <dbReference type="EMBL" id="PHN06755.1"/>
    </source>
</evidence>
<name>A0A2D0NE44_FLAN2</name>
<protein>
    <recommendedName>
        <fullName evidence="4">Peptidase M12B domain-containing protein</fullName>
    </recommendedName>
</protein>
<dbReference type="Gene3D" id="3.40.390.10">
    <property type="entry name" value="Collagenase (Catalytic Domain)"/>
    <property type="match status" value="1"/>
</dbReference>
<evidence type="ECO:0000313" key="3">
    <source>
        <dbReference type="Proteomes" id="UP000223913"/>
    </source>
</evidence>
<dbReference type="InterPro" id="IPR026444">
    <property type="entry name" value="Secre_tail"/>
</dbReference>
<dbReference type="EMBL" id="PDUD01000017">
    <property type="protein sequence ID" value="PHN06755.1"/>
    <property type="molecule type" value="Genomic_DNA"/>
</dbReference>
<dbReference type="AlphaFoldDB" id="A0A2D0NE44"/>
<comment type="caution">
    <text evidence="2">The sequence shown here is derived from an EMBL/GenBank/DDBJ whole genome shotgun (WGS) entry which is preliminary data.</text>
</comment>
<dbReference type="Proteomes" id="UP000223913">
    <property type="component" value="Unassembled WGS sequence"/>
</dbReference>
<gene>
    <name evidence="2" type="ORF">CRP01_10710</name>
</gene>
<dbReference type="InterPro" id="IPR013783">
    <property type="entry name" value="Ig-like_fold"/>
</dbReference>
<keyword evidence="3" id="KW-1185">Reference proteome</keyword>
<dbReference type="OrthoDB" id="9792152at2"/>
<evidence type="ECO:0000256" key="1">
    <source>
        <dbReference type="SAM" id="MobiDB-lite"/>
    </source>
</evidence>
<dbReference type="SUPFAM" id="SSF55486">
    <property type="entry name" value="Metalloproteases ('zincins'), catalytic domain"/>
    <property type="match status" value="1"/>
</dbReference>
<dbReference type="Gene3D" id="2.60.40.10">
    <property type="entry name" value="Immunoglobulins"/>
    <property type="match status" value="1"/>
</dbReference>
<proteinExistence type="predicted"/>